<dbReference type="InterPro" id="IPR000700">
    <property type="entry name" value="PAS-assoc_C"/>
</dbReference>
<sequence length="499" mass="57302">MQFSERQLMTSSEPLKLVEFALNMVRDAVYLVDSQTRFFYVNDEACRMLGYSSEELLEKSFTDIDPVWGVEDIHAMWKRVREQSGGGVFTFETSHKNKNGMMIPVEVSSNPFVYEESNYSMCVVKDIRERKYLEQMTHVREQEFRVLVENSPDMVVRFNTSLKCEYANPAALRQLRLTAEEFRGRSLREKLGDLSCVRHIERLISEVIASQTEAEGELVESDSRLSEGTVVNHTRCVPEFDCNGQLISVMVVGRDITAIHNAEKRLEHSHMRLRLLARQREVSREEERKRIAREIHDELGQHLTSLRMGISLLRIQFGKDNSQLHERVMHLMGLTDKTIQVVRNVATRLRPNVLDMGLTPALEWLRDEFISRHIGCCCRLIAPEQEVRLNDEQATAAFRVAQESLTNISRHAQATEVIILIVRQTNAVVLTVRDNGRGFECCDKRKDNSFGLMGMRERGRMLGGNVEIESHPSVGTRVTLTIPLDQVANNIEDFEIYNG</sequence>
<feature type="domain" description="PAS" evidence="4">
    <location>
        <begin position="14"/>
        <end position="60"/>
    </location>
</feature>
<evidence type="ECO:0000313" key="6">
    <source>
        <dbReference type="EMBL" id="KKF36077.1"/>
    </source>
</evidence>
<proteinExistence type="predicted"/>
<evidence type="ECO:0000256" key="3">
    <source>
        <dbReference type="ARBA" id="ARBA00023012"/>
    </source>
</evidence>
<dbReference type="CDD" id="cd16917">
    <property type="entry name" value="HATPase_UhpB-NarQ-NarX-like"/>
    <property type="match status" value="1"/>
</dbReference>
<dbReference type="Pfam" id="PF07730">
    <property type="entry name" value="HisKA_3"/>
    <property type="match status" value="1"/>
</dbReference>
<protein>
    <submittedName>
        <fullName evidence="6">Histidine kinase</fullName>
    </submittedName>
</protein>
<dbReference type="PANTHER" id="PTHR24421">
    <property type="entry name" value="NITRATE/NITRITE SENSOR PROTEIN NARX-RELATED"/>
    <property type="match status" value="1"/>
</dbReference>
<dbReference type="EMBL" id="JXNU01000003">
    <property type="protein sequence ID" value="KKF36077.1"/>
    <property type="molecule type" value="Genomic_DNA"/>
</dbReference>
<keyword evidence="7" id="KW-1185">Reference proteome</keyword>
<dbReference type="NCBIfam" id="TIGR00229">
    <property type="entry name" value="sensory_box"/>
    <property type="match status" value="2"/>
</dbReference>
<evidence type="ECO:0000313" key="7">
    <source>
        <dbReference type="Proteomes" id="UP000033924"/>
    </source>
</evidence>
<dbReference type="InterPro" id="IPR035965">
    <property type="entry name" value="PAS-like_dom_sf"/>
</dbReference>
<dbReference type="Pfam" id="PF08448">
    <property type="entry name" value="PAS_4"/>
    <property type="match status" value="1"/>
</dbReference>
<dbReference type="SMART" id="SM00091">
    <property type="entry name" value="PAS"/>
    <property type="match status" value="2"/>
</dbReference>
<dbReference type="InterPro" id="IPR011712">
    <property type="entry name" value="Sig_transdc_His_kin_sub3_dim/P"/>
</dbReference>
<dbReference type="RefSeq" id="WP_016191016.1">
    <property type="nucleotide sequence ID" value="NZ_CP089932.1"/>
</dbReference>
<dbReference type="CDD" id="cd00130">
    <property type="entry name" value="PAS"/>
    <property type="match status" value="2"/>
</dbReference>
<dbReference type="Gene3D" id="3.30.565.10">
    <property type="entry name" value="Histidine kinase-like ATPase, C-terminal domain"/>
    <property type="match status" value="1"/>
</dbReference>
<dbReference type="InterPro" id="IPR036890">
    <property type="entry name" value="HATPase_C_sf"/>
</dbReference>
<keyword evidence="1" id="KW-0808">Transferase</keyword>
<dbReference type="PATRIC" id="fig|65700.7.peg.3183"/>
<feature type="domain" description="PAS" evidence="4">
    <location>
        <begin position="140"/>
        <end position="211"/>
    </location>
</feature>
<dbReference type="GO" id="GO:0016020">
    <property type="term" value="C:membrane"/>
    <property type="evidence" value="ECO:0007669"/>
    <property type="project" value="InterPro"/>
</dbReference>
<dbReference type="InterPro" id="IPR050482">
    <property type="entry name" value="Sensor_HK_TwoCompSys"/>
</dbReference>
<organism evidence="6 7">
    <name type="scientific">Erwinia tracheiphila</name>
    <dbReference type="NCBI Taxonomy" id="65700"/>
    <lineage>
        <taxon>Bacteria</taxon>
        <taxon>Pseudomonadati</taxon>
        <taxon>Pseudomonadota</taxon>
        <taxon>Gammaproteobacteria</taxon>
        <taxon>Enterobacterales</taxon>
        <taxon>Erwiniaceae</taxon>
        <taxon>Erwinia</taxon>
    </lineage>
</organism>
<dbReference type="Gene3D" id="3.30.450.20">
    <property type="entry name" value="PAS domain"/>
    <property type="match status" value="2"/>
</dbReference>
<evidence type="ECO:0000256" key="1">
    <source>
        <dbReference type="ARBA" id="ARBA00022679"/>
    </source>
</evidence>
<dbReference type="Gene3D" id="1.20.5.1930">
    <property type="match status" value="1"/>
</dbReference>
<evidence type="ECO:0000256" key="2">
    <source>
        <dbReference type="ARBA" id="ARBA00022777"/>
    </source>
</evidence>
<dbReference type="InterPro" id="IPR013656">
    <property type="entry name" value="PAS_4"/>
</dbReference>
<reference evidence="6 7" key="1">
    <citation type="submission" date="2015-01" db="EMBL/GenBank/DDBJ databases">
        <title>Erwinia tracheiphila.</title>
        <authorList>
            <person name="Shapiro L.R."/>
        </authorList>
    </citation>
    <scope>NUCLEOTIDE SEQUENCE [LARGE SCALE GENOMIC DNA]</scope>
    <source>
        <strain evidence="6 7">BuffGH</strain>
    </source>
</reference>
<dbReference type="GO" id="GO:0000155">
    <property type="term" value="F:phosphorelay sensor kinase activity"/>
    <property type="evidence" value="ECO:0007669"/>
    <property type="project" value="InterPro"/>
</dbReference>
<dbReference type="InterPro" id="IPR003594">
    <property type="entry name" value="HATPase_dom"/>
</dbReference>
<evidence type="ECO:0000259" key="4">
    <source>
        <dbReference type="PROSITE" id="PS50112"/>
    </source>
</evidence>
<feature type="domain" description="PAC" evidence="5">
    <location>
        <begin position="212"/>
        <end position="268"/>
    </location>
</feature>
<dbReference type="InterPro" id="IPR000014">
    <property type="entry name" value="PAS"/>
</dbReference>
<dbReference type="GO" id="GO:0046983">
    <property type="term" value="F:protein dimerization activity"/>
    <property type="evidence" value="ECO:0007669"/>
    <property type="project" value="InterPro"/>
</dbReference>
<keyword evidence="3" id="KW-0902">Two-component regulatory system</keyword>
<dbReference type="SUPFAM" id="SSF55785">
    <property type="entry name" value="PYP-like sensor domain (PAS domain)"/>
    <property type="match status" value="2"/>
</dbReference>
<gene>
    <name evidence="6" type="ORF">SY86_12635</name>
</gene>
<comment type="caution">
    <text evidence="6">The sequence shown here is derived from an EMBL/GenBank/DDBJ whole genome shotgun (WGS) entry which is preliminary data.</text>
</comment>
<dbReference type="Pfam" id="PF02518">
    <property type="entry name" value="HATPase_c"/>
    <property type="match status" value="1"/>
</dbReference>
<dbReference type="Pfam" id="PF13426">
    <property type="entry name" value="PAS_9"/>
    <property type="match status" value="1"/>
</dbReference>
<dbReference type="SMART" id="SM00086">
    <property type="entry name" value="PAC"/>
    <property type="match status" value="2"/>
</dbReference>
<dbReference type="AlphaFoldDB" id="A0A0M2KFG5"/>
<dbReference type="InterPro" id="IPR001610">
    <property type="entry name" value="PAC"/>
</dbReference>
<dbReference type="SUPFAM" id="SSF55874">
    <property type="entry name" value="ATPase domain of HSP90 chaperone/DNA topoisomerase II/histidine kinase"/>
    <property type="match status" value="1"/>
</dbReference>
<evidence type="ECO:0000259" key="5">
    <source>
        <dbReference type="PROSITE" id="PS50113"/>
    </source>
</evidence>
<accession>A0A0M2KFG5</accession>
<dbReference type="Proteomes" id="UP000033924">
    <property type="component" value="Unassembled WGS sequence"/>
</dbReference>
<keyword evidence="2 6" id="KW-0418">Kinase</keyword>
<dbReference type="PANTHER" id="PTHR24421:SF59">
    <property type="entry name" value="OXYGEN SENSOR HISTIDINE KINASE NREB"/>
    <property type="match status" value="1"/>
</dbReference>
<dbReference type="STRING" id="65700.SY86_12635"/>
<dbReference type="SMART" id="SM00387">
    <property type="entry name" value="HATPase_c"/>
    <property type="match status" value="1"/>
</dbReference>
<name>A0A0M2KFG5_9GAMM</name>
<dbReference type="PROSITE" id="PS50112">
    <property type="entry name" value="PAS"/>
    <property type="match status" value="2"/>
</dbReference>
<dbReference type="PROSITE" id="PS50113">
    <property type="entry name" value="PAC"/>
    <property type="match status" value="1"/>
</dbReference>